<dbReference type="SMART" id="SM00421">
    <property type="entry name" value="HTH_LUXR"/>
    <property type="match status" value="1"/>
</dbReference>
<sequence>MLDQLGLNSAAESVYRDLLASPDNSGVAEMATRLALSEQEVREALSQLSELALIRVSTEDPTQRHAVAPHIAMEILLARQQAEIAAQQRRIEESRAAAARLISEFAHHRADAAEAGVQYLTGLESIRDYLLALNNQVQEEFLTFAPGGPQTPTNMRASRPLNQKLLERGVRMRTVYLCSIRNDSATVAHAEWLTERGAQVRVAPSLPNRMIICDRRVALVAADSGNTSGGAVVLSTPGMIAALCALFESTWNSAEPLLSDPAQQQNGLTPQQVEVLRLLGEGRTDESIARSLGVSPRTARRIANTLMAHLDARSRFQAGVRAVQYGHLLATPD</sequence>
<evidence type="ECO:0000313" key="3">
    <source>
        <dbReference type="EMBL" id="GAA3842337.1"/>
    </source>
</evidence>
<protein>
    <recommendedName>
        <fullName evidence="2">HTH luxR-type domain-containing protein</fullName>
    </recommendedName>
</protein>
<gene>
    <name evidence="3" type="ORF">GCM10022403_087880</name>
</gene>
<accession>A0ABP7JED6</accession>
<evidence type="ECO:0000256" key="1">
    <source>
        <dbReference type="SAM" id="Coils"/>
    </source>
</evidence>
<dbReference type="PANTHER" id="PTHR34293">
    <property type="entry name" value="HTH-TYPE TRANSCRIPTIONAL REGULATOR TRMBL2"/>
    <property type="match status" value="1"/>
</dbReference>
<dbReference type="Pfam" id="PF00196">
    <property type="entry name" value="GerE"/>
    <property type="match status" value="1"/>
</dbReference>
<keyword evidence="1" id="KW-0175">Coiled coil</keyword>
<organism evidence="3 4">
    <name type="scientific">Streptomyces coacervatus</name>
    <dbReference type="NCBI Taxonomy" id="647381"/>
    <lineage>
        <taxon>Bacteria</taxon>
        <taxon>Bacillati</taxon>
        <taxon>Actinomycetota</taxon>
        <taxon>Actinomycetes</taxon>
        <taxon>Kitasatosporales</taxon>
        <taxon>Streptomycetaceae</taxon>
        <taxon>Streptomyces</taxon>
    </lineage>
</organism>
<proteinExistence type="predicted"/>
<dbReference type="InterPro" id="IPR036388">
    <property type="entry name" value="WH-like_DNA-bd_sf"/>
</dbReference>
<dbReference type="PROSITE" id="PS50043">
    <property type="entry name" value="HTH_LUXR_2"/>
    <property type="match status" value="1"/>
</dbReference>
<dbReference type="PANTHER" id="PTHR34293:SF1">
    <property type="entry name" value="HTH-TYPE TRANSCRIPTIONAL REGULATOR TRMBL2"/>
    <property type="match status" value="1"/>
</dbReference>
<dbReference type="PRINTS" id="PR00038">
    <property type="entry name" value="HTHLUXR"/>
</dbReference>
<dbReference type="InterPro" id="IPR000792">
    <property type="entry name" value="Tscrpt_reg_LuxR_C"/>
</dbReference>
<dbReference type="SUPFAM" id="SSF46894">
    <property type="entry name" value="C-terminal effector domain of the bipartite response regulators"/>
    <property type="match status" value="1"/>
</dbReference>
<comment type="caution">
    <text evidence="3">The sequence shown here is derived from an EMBL/GenBank/DDBJ whole genome shotgun (WGS) entry which is preliminary data.</text>
</comment>
<reference evidence="4" key="1">
    <citation type="journal article" date="2019" name="Int. J. Syst. Evol. Microbiol.">
        <title>The Global Catalogue of Microorganisms (GCM) 10K type strain sequencing project: providing services to taxonomists for standard genome sequencing and annotation.</title>
        <authorList>
            <consortium name="The Broad Institute Genomics Platform"/>
            <consortium name="The Broad Institute Genome Sequencing Center for Infectious Disease"/>
            <person name="Wu L."/>
            <person name="Ma J."/>
        </authorList>
    </citation>
    <scope>NUCLEOTIDE SEQUENCE [LARGE SCALE GENOMIC DNA]</scope>
    <source>
        <strain evidence="4">JCM 17138</strain>
    </source>
</reference>
<dbReference type="EMBL" id="BAABDE010000045">
    <property type="protein sequence ID" value="GAA3842337.1"/>
    <property type="molecule type" value="Genomic_DNA"/>
</dbReference>
<evidence type="ECO:0000313" key="4">
    <source>
        <dbReference type="Proteomes" id="UP001501009"/>
    </source>
</evidence>
<name>A0ABP7JED6_9ACTN</name>
<dbReference type="InterPro" id="IPR051797">
    <property type="entry name" value="TrmB-like"/>
</dbReference>
<evidence type="ECO:0000259" key="2">
    <source>
        <dbReference type="PROSITE" id="PS50043"/>
    </source>
</evidence>
<keyword evidence="4" id="KW-1185">Reference proteome</keyword>
<feature type="domain" description="HTH luxR-type" evidence="2">
    <location>
        <begin position="261"/>
        <end position="326"/>
    </location>
</feature>
<dbReference type="Gene3D" id="1.10.10.10">
    <property type="entry name" value="Winged helix-like DNA-binding domain superfamily/Winged helix DNA-binding domain"/>
    <property type="match status" value="2"/>
</dbReference>
<feature type="coiled-coil region" evidence="1">
    <location>
        <begin position="77"/>
        <end position="104"/>
    </location>
</feature>
<dbReference type="CDD" id="cd06170">
    <property type="entry name" value="LuxR_C_like"/>
    <property type="match status" value="1"/>
</dbReference>
<dbReference type="Proteomes" id="UP001501009">
    <property type="component" value="Unassembled WGS sequence"/>
</dbReference>
<dbReference type="InterPro" id="IPR016032">
    <property type="entry name" value="Sig_transdc_resp-reg_C-effctor"/>
</dbReference>